<dbReference type="Proteomes" id="UP001610432">
    <property type="component" value="Unassembled WGS sequence"/>
</dbReference>
<dbReference type="GeneID" id="98146500"/>
<proteinExistence type="predicted"/>
<dbReference type="EMBL" id="JBFXLQ010000037">
    <property type="protein sequence ID" value="KAL2864834.1"/>
    <property type="molecule type" value="Genomic_DNA"/>
</dbReference>
<protein>
    <submittedName>
        <fullName evidence="2">Uncharacterized protein</fullName>
    </submittedName>
</protein>
<feature type="coiled-coil region" evidence="1">
    <location>
        <begin position="14"/>
        <end position="48"/>
    </location>
</feature>
<organism evidence="2 3">
    <name type="scientific">Aspergillus lucknowensis</name>
    <dbReference type="NCBI Taxonomy" id="176173"/>
    <lineage>
        <taxon>Eukaryota</taxon>
        <taxon>Fungi</taxon>
        <taxon>Dikarya</taxon>
        <taxon>Ascomycota</taxon>
        <taxon>Pezizomycotina</taxon>
        <taxon>Eurotiomycetes</taxon>
        <taxon>Eurotiomycetidae</taxon>
        <taxon>Eurotiales</taxon>
        <taxon>Aspergillaceae</taxon>
        <taxon>Aspergillus</taxon>
        <taxon>Aspergillus subgen. Nidulantes</taxon>
    </lineage>
</organism>
<evidence type="ECO:0000313" key="3">
    <source>
        <dbReference type="Proteomes" id="UP001610432"/>
    </source>
</evidence>
<dbReference type="RefSeq" id="XP_070883813.1">
    <property type="nucleotide sequence ID" value="XM_071031428.1"/>
</dbReference>
<name>A0ABR4LJW9_9EURO</name>
<evidence type="ECO:0000313" key="2">
    <source>
        <dbReference type="EMBL" id="KAL2864834.1"/>
    </source>
</evidence>
<accession>A0ABR4LJW9</accession>
<keyword evidence="1" id="KW-0175">Coiled coil</keyword>
<sequence length="296" mass="33655">MSLFTTRGPFTQTVARKNSRIEKLEDKVPELSLELQKLQHEHSKLHEDLRVAHVGAMRSLEKDRPVAMEDRDVRDKLSTLEEGLRSLLPSLNKKPPFLLTQAVLAKVVLCGIVEDPFFIFPGSPHFENTPRNEHEAHVWRSQMLRILSKSQIYDTTRTSVTAGLQRASSRLTAHILDGPTQILLRPLHDKRKSLQRREELQKLVTDVGELAFLLWTQRTVITCATLVKPLAFSVSSPSMTAHRLHHLDEDDEQLDGHEVVLMTQPLGLAWGDENGENYDQNKIWAKATVCVAEMRA</sequence>
<reference evidence="2 3" key="1">
    <citation type="submission" date="2024-07" db="EMBL/GenBank/DDBJ databases">
        <title>Section-level genome sequencing and comparative genomics of Aspergillus sections Usti and Cavernicolus.</title>
        <authorList>
            <consortium name="Lawrence Berkeley National Laboratory"/>
            <person name="Nybo J.L."/>
            <person name="Vesth T.C."/>
            <person name="Theobald S."/>
            <person name="Frisvad J.C."/>
            <person name="Larsen T.O."/>
            <person name="Kjaerboelling I."/>
            <person name="Rothschild-Mancinelli K."/>
            <person name="Lyhne E.K."/>
            <person name="Kogle M.E."/>
            <person name="Barry K."/>
            <person name="Clum A."/>
            <person name="Na H."/>
            <person name="Ledsgaard L."/>
            <person name="Lin J."/>
            <person name="Lipzen A."/>
            <person name="Kuo A."/>
            <person name="Riley R."/>
            <person name="Mondo S."/>
            <person name="Labutti K."/>
            <person name="Haridas S."/>
            <person name="Pangalinan J."/>
            <person name="Salamov A.A."/>
            <person name="Simmons B.A."/>
            <person name="Magnuson J.K."/>
            <person name="Chen J."/>
            <person name="Drula E."/>
            <person name="Henrissat B."/>
            <person name="Wiebenga A."/>
            <person name="Lubbers R.J."/>
            <person name="Gomes A.C."/>
            <person name="Macurrencykelacurrency M.R."/>
            <person name="Stajich J."/>
            <person name="Grigoriev I.V."/>
            <person name="Mortensen U.H."/>
            <person name="De Vries R.P."/>
            <person name="Baker S.E."/>
            <person name="Andersen M.R."/>
        </authorList>
    </citation>
    <scope>NUCLEOTIDE SEQUENCE [LARGE SCALE GENOMIC DNA]</scope>
    <source>
        <strain evidence="2 3">CBS 449.75</strain>
    </source>
</reference>
<gene>
    <name evidence="2" type="ORF">BJX67DRAFT_373643</name>
</gene>
<comment type="caution">
    <text evidence="2">The sequence shown here is derived from an EMBL/GenBank/DDBJ whole genome shotgun (WGS) entry which is preliminary data.</text>
</comment>
<keyword evidence="3" id="KW-1185">Reference proteome</keyword>
<evidence type="ECO:0000256" key="1">
    <source>
        <dbReference type="SAM" id="Coils"/>
    </source>
</evidence>